<proteinExistence type="inferred from homology"/>
<name>A0ABM8JX23_9GAMM</name>
<evidence type="ECO:0000256" key="4">
    <source>
        <dbReference type="ARBA" id="ARBA00023172"/>
    </source>
</evidence>
<evidence type="ECO:0000313" key="7">
    <source>
        <dbReference type="EMBL" id="BET95861.1"/>
    </source>
</evidence>
<sequence>MAKVDVYCRYCHTSEQVKGHGKGNGGHQRYRCYACCKVFQLEYTDQACKPGVKAQIFDIAMNNGGIRDTARILKVATATVMKTLKTSRPKT</sequence>
<dbReference type="PANTHER" id="PTHR47923:SF1">
    <property type="entry name" value="INSERTION ELEMENT IS1 1 PROTEIN INSA-RELATED"/>
    <property type="match status" value="1"/>
</dbReference>
<comment type="function">
    <text evidence="1">Absolutely required for transposition of IS1.</text>
</comment>
<keyword evidence="8" id="KW-1185">Reference proteome</keyword>
<evidence type="ECO:0000256" key="1">
    <source>
        <dbReference type="ARBA" id="ARBA00004091"/>
    </source>
</evidence>
<evidence type="ECO:0000256" key="3">
    <source>
        <dbReference type="ARBA" id="ARBA00022578"/>
    </source>
</evidence>
<dbReference type="PANTHER" id="PTHR47923">
    <property type="entry name" value="INSERTION ELEMENT IS1 1 PROTEIN INSA-RELATED"/>
    <property type="match status" value="1"/>
</dbReference>
<dbReference type="Pfam" id="PF03811">
    <property type="entry name" value="Zn_ribbon_InsA"/>
    <property type="match status" value="1"/>
</dbReference>
<evidence type="ECO:0000259" key="6">
    <source>
        <dbReference type="Pfam" id="PF12759"/>
    </source>
</evidence>
<protein>
    <submittedName>
        <fullName evidence="7">IS1-like element transposase</fullName>
    </submittedName>
</protein>
<dbReference type="InterPro" id="IPR051252">
    <property type="entry name" value="IS1_transposase_InsA"/>
</dbReference>
<dbReference type="InterPro" id="IPR024431">
    <property type="entry name" value="InsA_HTH_dom"/>
</dbReference>
<dbReference type="EMBL" id="AP028978">
    <property type="protein sequence ID" value="BET95861.1"/>
    <property type="molecule type" value="Genomic_DNA"/>
</dbReference>
<accession>A0ABM8JX23</accession>
<keyword evidence="4" id="KW-0233">DNA recombination</keyword>
<dbReference type="Proteomes" id="UP001529514">
    <property type="component" value="Chromosome"/>
</dbReference>
<organism evidence="7 8">
    <name type="scientific">Xenorhabdus taiwanensis</name>
    <dbReference type="NCBI Taxonomy" id="3085177"/>
    <lineage>
        <taxon>Bacteria</taxon>
        <taxon>Pseudomonadati</taxon>
        <taxon>Pseudomonadota</taxon>
        <taxon>Gammaproteobacteria</taxon>
        <taxon>Enterobacterales</taxon>
        <taxon>Morganellaceae</taxon>
        <taxon>Xenorhabdus</taxon>
    </lineage>
</organism>
<gene>
    <name evidence="7" type="ORF">TCT1_07820</name>
</gene>
<evidence type="ECO:0000256" key="2">
    <source>
        <dbReference type="ARBA" id="ARBA00006212"/>
    </source>
</evidence>
<evidence type="ECO:0000313" key="8">
    <source>
        <dbReference type="Proteomes" id="UP001529514"/>
    </source>
</evidence>
<dbReference type="InterPro" id="IPR003220">
    <property type="entry name" value="InsA_N_dom_Znf"/>
</dbReference>
<keyword evidence="3" id="KW-0815">Transposition</keyword>
<reference evidence="7 8" key="1">
    <citation type="submission" date="2023-10" db="EMBL/GenBank/DDBJ databases">
        <title>Xenorhabdus taiwanensis sp. nov., a symbiotic bacterium associated with the entomopathogenic nematode Steinernema taiwanensis.</title>
        <authorList>
            <person name="Tseng C.T."/>
            <person name="Shu H.Y."/>
            <person name="Chen M.H."/>
            <person name="Fang Y.J."/>
            <person name="Wu T.L."/>
            <person name="Lin Y.C."/>
            <person name="Huang C.J."/>
        </authorList>
    </citation>
    <scope>NUCLEOTIDE SEQUENCE [LARGE SCALE GENOMIC DNA]</scope>
    <source>
        <strain evidence="7 8">TCT-1</strain>
    </source>
</reference>
<dbReference type="Pfam" id="PF12759">
    <property type="entry name" value="HTH_Tnp_IS1"/>
    <property type="match status" value="1"/>
</dbReference>
<evidence type="ECO:0000259" key="5">
    <source>
        <dbReference type="Pfam" id="PF03811"/>
    </source>
</evidence>
<comment type="similarity">
    <text evidence="2">Belongs to the IS1 elements InsA family.</text>
</comment>
<feature type="domain" description="Insertion element IS1 protein InsA helix-turn-helix" evidence="6">
    <location>
        <begin position="43"/>
        <end position="88"/>
    </location>
</feature>
<feature type="domain" description="InsA N-terminal zinc ribbon" evidence="5">
    <location>
        <begin position="1"/>
        <end position="35"/>
    </location>
</feature>